<dbReference type="SMART" id="SM01091">
    <property type="entry name" value="CorC_HlyC"/>
    <property type="match status" value="1"/>
</dbReference>
<comment type="subcellular location">
    <subcellularLocation>
        <location evidence="1">Cell membrane</location>
        <topology evidence="1">Multi-pass membrane protein</topology>
    </subcellularLocation>
</comment>
<proteinExistence type="inferred from homology"/>
<dbReference type="InterPro" id="IPR000644">
    <property type="entry name" value="CBS_dom"/>
</dbReference>
<dbReference type="Pfam" id="PF01595">
    <property type="entry name" value="CNNM"/>
    <property type="match status" value="1"/>
</dbReference>
<keyword evidence="3" id="KW-1003">Cell membrane</keyword>
<evidence type="ECO:0000256" key="7">
    <source>
        <dbReference type="ARBA" id="ARBA00023122"/>
    </source>
</evidence>
<dbReference type="PANTHER" id="PTHR22777:SF32">
    <property type="entry name" value="UPF0053 INNER MEMBRANE PROTEIN YFJD"/>
    <property type="match status" value="1"/>
</dbReference>
<evidence type="ECO:0000313" key="17">
    <source>
        <dbReference type="Proteomes" id="UP000588068"/>
    </source>
</evidence>
<feature type="domain" description="CBS" evidence="14">
    <location>
        <begin position="279"/>
        <end position="335"/>
    </location>
</feature>
<dbReference type="SUPFAM" id="SSF56176">
    <property type="entry name" value="FAD-binding/transporter-associated domain-like"/>
    <property type="match status" value="1"/>
</dbReference>
<evidence type="ECO:0000256" key="4">
    <source>
        <dbReference type="ARBA" id="ARBA00022692"/>
    </source>
</evidence>
<evidence type="ECO:0000256" key="5">
    <source>
        <dbReference type="ARBA" id="ARBA00022737"/>
    </source>
</evidence>
<dbReference type="SUPFAM" id="SSF54631">
    <property type="entry name" value="CBS-domain pair"/>
    <property type="match status" value="1"/>
</dbReference>
<feature type="transmembrane region" description="Helical" evidence="13">
    <location>
        <begin position="70"/>
        <end position="91"/>
    </location>
</feature>
<dbReference type="FunFam" id="3.10.580.10:FF:000002">
    <property type="entry name" value="Magnesium/cobalt efflux protein CorC"/>
    <property type="match status" value="1"/>
</dbReference>
<dbReference type="Gene3D" id="3.30.465.10">
    <property type="match status" value="1"/>
</dbReference>
<evidence type="ECO:0000259" key="14">
    <source>
        <dbReference type="PROSITE" id="PS51371"/>
    </source>
</evidence>
<keyword evidence="4 12" id="KW-0812">Transmembrane</keyword>
<evidence type="ECO:0000313" key="16">
    <source>
        <dbReference type="EMBL" id="MBB6091480.1"/>
    </source>
</evidence>
<evidence type="ECO:0000259" key="15">
    <source>
        <dbReference type="PROSITE" id="PS51846"/>
    </source>
</evidence>
<comment type="caution">
    <text evidence="16">The sequence shown here is derived from an EMBL/GenBank/DDBJ whole genome shotgun (WGS) entry which is preliminary data.</text>
</comment>
<dbReference type="Proteomes" id="UP000588068">
    <property type="component" value="Unassembled WGS sequence"/>
</dbReference>
<gene>
    <name evidence="16" type="ORF">HNQ60_000326</name>
</gene>
<evidence type="ECO:0000256" key="10">
    <source>
        <dbReference type="ARBA" id="ARBA00040729"/>
    </source>
</evidence>
<keyword evidence="7 11" id="KW-0129">CBS domain</keyword>
<dbReference type="GO" id="GO:0005886">
    <property type="term" value="C:plasma membrane"/>
    <property type="evidence" value="ECO:0007669"/>
    <property type="project" value="UniProtKB-SubCell"/>
</dbReference>
<dbReference type="PANTHER" id="PTHR22777">
    <property type="entry name" value="HEMOLYSIN-RELATED"/>
    <property type="match status" value="1"/>
</dbReference>
<feature type="transmembrane region" description="Helical" evidence="13">
    <location>
        <begin position="135"/>
        <end position="158"/>
    </location>
</feature>
<dbReference type="InterPro" id="IPR046342">
    <property type="entry name" value="CBS_dom_sf"/>
</dbReference>
<keyword evidence="17" id="KW-1185">Reference proteome</keyword>
<dbReference type="CDD" id="cd04590">
    <property type="entry name" value="CBS_pair_CorC_HlyC_assoc"/>
    <property type="match status" value="1"/>
</dbReference>
<feature type="domain" description="CNNM transmembrane" evidence="15">
    <location>
        <begin position="9"/>
        <end position="194"/>
    </location>
</feature>
<evidence type="ECO:0000256" key="13">
    <source>
        <dbReference type="SAM" id="Phobius"/>
    </source>
</evidence>
<keyword evidence="5" id="KW-0677">Repeat</keyword>
<feature type="domain" description="CBS" evidence="14">
    <location>
        <begin position="211"/>
        <end position="270"/>
    </location>
</feature>
<name>A0A841HGK7_9GAMM</name>
<dbReference type="GO" id="GO:0050660">
    <property type="term" value="F:flavin adenine dinucleotide binding"/>
    <property type="evidence" value="ECO:0007669"/>
    <property type="project" value="InterPro"/>
</dbReference>
<dbReference type="InterPro" id="IPR016169">
    <property type="entry name" value="FAD-bd_PCMH_sub2"/>
</dbReference>
<dbReference type="Pfam" id="PF00571">
    <property type="entry name" value="CBS"/>
    <property type="match status" value="2"/>
</dbReference>
<evidence type="ECO:0000256" key="12">
    <source>
        <dbReference type="PROSITE-ProRule" id="PRU01193"/>
    </source>
</evidence>
<comment type="function">
    <text evidence="9">Plays a role in the transport of magnesium and cobalt ions.</text>
</comment>
<dbReference type="EMBL" id="JACHHZ010000001">
    <property type="protein sequence ID" value="MBB6091480.1"/>
    <property type="molecule type" value="Genomic_DNA"/>
</dbReference>
<dbReference type="Pfam" id="PF03471">
    <property type="entry name" value="CorC_HlyC"/>
    <property type="match status" value="1"/>
</dbReference>
<accession>A0A841HGK7</accession>
<evidence type="ECO:0000256" key="9">
    <source>
        <dbReference type="ARBA" id="ARBA00037273"/>
    </source>
</evidence>
<evidence type="ECO:0000256" key="8">
    <source>
        <dbReference type="ARBA" id="ARBA00023136"/>
    </source>
</evidence>
<dbReference type="PROSITE" id="PS51846">
    <property type="entry name" value="CNNM"/>
    <property type="match status" value="1"/>
</dbReference>
<evidence type="ECO:0000256" key="6">
    <source>
        <dbReference type="ARBA" id="ARBA00022989"/>
    </source>
</evidence>
<dbReference type="RefSeq" id="WP_184329275.1">
    <property type="nucleotide sequence ID" value="NZ_JACHHZ010000001.1"/>
</dbReference>
<dbReference type="AlphaFoldDB" id="A0A841HGK7"/>
<dbReference type="InterPro" id="IPR044751">
    <property type="entry name" value="Ion_transp-like_CBS"/>
</dbReference>
<dbReference type="InterPro" id="IPR036318">
    <property type="entry name" value="FAD-bd_PCMH-like_sf"/>
</dbReference>
<organism evidence="16 17">
    <name type="scientific">Povalibacter uvarum</name>
    <dbReference type="NCBI Taxonomy" id="732238"/>
    <lineage>
        <taxon>Bacteria</taxon>
        <taxon>Pseudomonadati</taxon>
        <taxon>Pseudomonadota</taxon>
        <taxon>Gammaproteobacteria</taxon>
        <taxon>Steroidobacterales</taxon>
        <taxon>Steroidobacteraceae</taxon>
        <taxon>Povalibacter</taxon>
    </lineage>
</organism>
<dbReference type="Gene3D" id="3.10.580.10">
    <property type="entry name" value="CBS-domain"/>
    <property type="match status" value="1"/>
</dbReference>
<feature type="transmembrane region" description="Helical" evidence="13">
    <location>
        <begin position="103"/>
        <end position="123"/>
    </location>
</feature>
<evidence type="ECO:0000256" key="11">
    <source>
        <dbReference type="PROSITE-ProRule" id="PRU00703"/>
    </source>
</evidence>
<comment type="similarity">
    <text evidence="2">Belongs to the UPF0053 family.</text>
</comment>
<evidence type="ECO:0000256" key="1">
    <source>
        <dbReference type="ARBA" id="ARBA00004651"/>
    </source>
</evidence>
<protein>
    <recommendedName>
        <fullName evidence="10">Magnesium and cobalt efflux protein CorC</fullName>
    </recommendedName>
</protein>
<keyword evidence="6 12" id="KW-1133">Transmembrane helix</keyword>
<evidence type="ECO:0000256" key="2">
    <source>
        <dbReference type="ARBA" id="ARBA00006337"/>
    </source>
</evidence>
<feature type="transmembrane region" description="Helical" evidence="13">
    <location>
        <begin position="12"/>
        <end position="40"/>
    </location>
</feature>
<dbReference type="InterPro" id="IPR002550">
    <property type="entry name" value="CNNM"/>
</dbReference>
<keyword evidence="8 12" id="KW-0472">Membrane</keyword>
<sequence length="432" mass="47101">MDPDSIEWPAALAAGPVVVILAAIALVAMLTAVEAALLSVSRYRLRTLARLGNRSARRAELLLAQSDRPAATLLLCRVAVTVTAGALAGYVTTRLTVGMTLPILLAIAVAAVTVLLIVVGDIAARAVGVRFAEPIALATAWLANALMVVLQPITWTLAALSKGVLRVVGVSSARTQPFTADGKDAGPERLSHQRMLTSILELQTIAVEDIMVPRSEIASIDVSDDWDTTLELLRTTPHTRLPLCEDSLDNVIGMVHMKKVAHALARDDLSREMLLRIAREREAYFVPEGTTLDVQLQNFQRDRRRIALVVDEYGDIRGLVTLEDILEEIVGEFTSDPGTLHRDIHRDTDGSYVINGAISVRILNRTLGWSLPTDGPRTLNGLILEYLENIPEPGTTLRLGDLSIEILQAIDNAVKTARIRPIEEQEILRREA</sequence>
<evidence type="ECO:0000256" key="3">
    <source>
        <dbReference type="ARBA" id="ARBA00022475"/>
    </source>
</evidence>
<reference evidence="16 17" key="1">
    <citation type="submission" date="2020-08" db="EMBL/GenBank/DDBJ databases">
        <title>Genomic Encyclopedia of Type Strains, Phase IV (KMG-IV): sequencing the most valuable type-strain genomes for metagenomic binning, comparative biology and taxonomic classification.</title>
        <authorList>
            <person name="Goeker M."/>
        </authorList>
    </citation>
    <scope>NUCLEOTIDE SEQUENCE [LARGE SCALE GENOMIC DNA]</scope>
    <source>
        <strain evidence="16 17">DSM 26723</strain>
    </source>
</reference>
<dbReference type="InterPro" id="IPR005170">
    <property type="entry name" value="Transptr-assoc_dom"/>
</dbReference>
<dbReference type="PROSITE" id="PS51371">
    <property type="entry name" value="CBS"/>
    <property type="match status" value="2"/>
</dbReference>